<gene>
    <name evidence="1" type="ORF">VHA_000176</name>
</gene>
<name>D0I345_GRIHO</name>
<evidence type="ECO:0000313" key="1">
    <source>
        <dbReference type="EMBL" id="EEY74087.1"/>
    </source>
</evidence>
<organism evidence="1 2">
    <name type="scientific">Grimontia hollisae CIP 101886</name>
    <dbReference type="NCBI Taxonomy" id="675812"/>
    <lineage>
        <taxon>Bacteria</taxon>
        <taxon>Pseudomonadati</taxon>
        <taxon>Pseudomonadota</taxon>
        <taxon>Gammaproteobacteria</taxon>
        <taxon>Vibrionales</taxon>
        <taxon>Vibrionaceae</taxon>
        <taxon>Grimontia</taxon>
    </lineage>
</organism>
<proteinExistence type="predicted"/>
<dbReference type="AlphaFoldDB" id="D0I345"/>
<protein>
    <submittedName>
        <fullName evidence="1">Uncharacterized protein</fullName>
    </submittedName>
</protein>
<accession>D0I345</accession>
<evidence type="ECO:0000313" key="2">
    <source>
        <dbReference type="Proteomes" id="UP000003604"/>
    </source>
</evidence>
<dbReference type="Proteomes" id="UP000003604">
    <property type="component" value="Unassembled WGS sequence"/>
</dbReference>
<dbReference type="EMBL" id="ADAQ01000006">
    <property type="protein sequence ID" value="EEY74087.1"/>
    <property type="molecule type" value="Genomic_DNA"/>
</dbReference>
<keyword evidence="2" id="KW-1185">Reference proteome</keyword>
<sequence>MPSGSVTNSGGNPENCQRHHQGAVSIYATHLRYPAALKKKIPFIASEI</sequence>
<reference evidence="1 2" key="1">
    <citation type="submission" date="2009-10" db="EMBL/GenBank/DDBJ databases">
        <authorList>
            <consortium name="Los Alamos National Laboratory (LANL)"/>
            <consortium name="National Microbial Pathogen Data Resource (NMPDR)"/>
            <person name="Saunders E.H."/>
            <person name="Munk A.C."/>
            <person name="Tapia R."/>
            <person name="Green L."/>
            <person name="Rogers Y."/>
            <person name="Detter J.C."/>
            <person name="Bruce D."/>
            <person name="Brettin T.S."/>
            <person name="Colwell R.R."/>
            <person name="Huq A."/>
            <person name="Grim C.J."/>
            <person name="Hasan N.A."/>
            <person name="Bartels D."/>
            <person name="Vonstein V."/>
        </authorList>
    </citation>
    <scope>NUCLEOTIDE SEQUENCE [LARGE SCALE GENOMIC DNA]</scope>
    <source>
        <strain evidence="1 2">CIP 101886</strain>
    </source>
</reference>
<comment type="caution">
    <text evidence="1">The sequence shown here is derived from an EMBL/GenBank/DDBJ whole genome shotgun (WGS) entry which is preliminary data.</text>
</comment>